<dbReference type="EMBL" id="CP087164">
    <property type="protein sequence ID" value="UGS38603.1"/>
    <property type="molecule type" value="Genomic_DNA"/>
</dbReference>
<evidence type="ECO:0000313" key="4">
    <source>
        <dbReference type="Proteomes" id="UP001162834"/>
    </source>
</evidence>
<keyword evidence="1" id="KW-0812">Transmembrane</keyword>
<dbReference type="Gene3D" id="2.40.10.220">
    <property type="entry name" value="predicted glycosyltransferase like domains"/>
    <property type="match status" value="1"/>
</dbReference>
<sequence length="159" mass="16510">MVAAGAVMELSIVAAGVVVALGAIWLSRGRGGVGAPDRAPAPDPFEQPVVHHVGPDRRRLARAPVARPVVVRRGLDEQRTFALDVSPGGVLLAGPSDLTVGEVLDVRLDLGEPVGGRGRVVRETADGCKGVAFEELPEDDRDRLERYVRAGAGAAGQPG</sequence>
<gene>
    <name evidence="3" type="ORF">DSM104329_05033</name>
</gene>
<keyword evidence="1" id="KW-0472">Membrane</keyword>
<dbReference type="RefSeq" id="WP_259312623.1">
    <property type="nucleotide sequence ID" value="NZ_CP087164.1"/>
</dbReference>
<dbReference type="KEGG" id="sbae:DSM104329_05033"/>
<reference evidence="3" key="1">
    <citation type="journal article" date="2022" name="Int. J. Syst. Evol. Microbiol.">
        <title>Pseudomonas aegrilactucae sp. nov. and Pseudomonas morbosilactucae sp. nov., pathogens causing bacterial rot of lettuce in Japan.</title>
        <authorList>
            <person name="Sawada H."/>
            <person name="Fujikawa T."/>
            <person name="Satou M."/>
        </authorList>
    </citation>
    <scope>NUCLEOTIDE SEQUENCE</scope>
    <source>
        <strain evidence="3">0166_1</strain>
    </source>
</reference>
<proteinExistence type="predicted"/>
<evidence type="ECO:0000313" key="3">
    <source>
        <dbReference type="EMBL" id="UGS38603.1"/>
    </source>
</evidence>
<protein>
    <recommendedName>
        <fullName evidence="2">PilZ domain-containing protein</fullName>
    </recommendedName>
</protein>
<dbReference type="AlphaFoldDB" id="A0A9E6Y2X0"/>
<evidence type="ECO:0000256" key="1">
    <source>
        <dbReference type="SAM" id="Phobius"/>
    </source>
</evidence>
<dbReference type="InterPro" id="IPR009875">
    <property type="entry name" value="PilZ_domain"/>
</dbReference>
<feature type="domain" description="PilZ" evidence="2">
    <location>
        <begin position="56"/>
        <end position="149"/>
    </location>
</feature>
<accession>A0A9E6Y2X0</accession>
<dbReference type="GO" id="GO:0035438">
    <property type="term" value="F:cyclic-di-GMP binding"/>
    <property type="evidence" value="ECO:0007669"/>
    <property type="project" value="InterPro"/>
</dbReference>
<dbReference type="Proteomes" id="UP001162834">
    <property type="component" value="Chromosome"/>
</dbReference>
<feature type="transmembrane region" description="Helical" evidence="1">
    <location>
        <begin position="6"/>
        <end position="26"/>
    </location>
</feature>
<organism evidence="3 4">
    <name type="scientific">Capillimicrobium parvum</name>
    <dbReference type="NCBI Taxonomy" id="2884022"/>
    <lineage>
        <taxon>Bacteria</taxon>
        <taxon>Bacillati</taxon>
        <taxon>Actinomycetota</taxon>
        <taxon>Thermoleophilia</taxon>
        <taxon>Solirubrobacterales</taxon>
        <taxon>Capillimicrobiaceae</taxon>
        <taxon>Capillimicrobium</taxon>
    </lineage>
</organism>
<name>A0A9E6Y2X0_9ACTN</name>
<dbReference type="SUPFAM" id="SSF141371">
    <property type="entry name" value="PilZ domain-like"/>
    <property type="match status" value="1"/>
</dbReference>
<evidence type="ECO:0000259" key="2">
    <source>
        <dbReference type="Pfam" id="PF07238"/>
    </source>
</evidence>
<dbReference type="Pfam" id="PF07238">
    <property type="entry name" value="PilZ"/>
    <property type="match status" value="1"/>
</dbReference>
<keyword evidence="1" id="KW-1133">Transmembrane helix</keyword>
<keyword evidence="4" id="KW-1185">Reference proteome</keyword>